<keyword evidence="3" id="KW-1185">Reference proteome</keyword>
<feature type="region of interest" description="Disordered" evidence="1">
    <location>
        <begin position="1"/>
        <end position="129"/>
    </location>
</feature>
<evidence type="ECO:0000313" key="2">
    <source>
        <dbReference type="Ensembl" id="ENSMLEP00000008773.1"/>
    </source>
</evidence>
<dbReference type="GeneTree" id="ENSGT00410000029325"/>
<feature type="compositionally biased region" description="Pro residues" evidence="1">
    <location>
        <begin position="38"/>
        <end position="47"/>
    </location>
</feature>
<reference evidence="2" key="2">
    <citation type="submission" date="2025-09" db="UniProtKB">
        <authorList>
            <consortium name="Ensembl"/>
        </authorList>
    </citation>
    <scope>IDENTIFICATION</scope>
</reference>
<name>A0A2K5XZM3_MANLE</name>
<sequence length="168" mass="18754">MLPVQRRNLDPLPEKYRHHKKATRTKRKRKEKMEAQCPPVPPTPSTPPQSEEDEAVDKKPTLLSAQEDNPDLLHEDRLQCLQEEGSSVMHQELAQKPRPSSPAVTSSKQKVPRRKGNNQAEAGGDAEVLRPGQAKSALSLSKTCSHLKLIQLSFVFSFMVLSVCHCSS</sequence>
<dbReference type="InterPro" id="IPR031445">
    <property type="entry name" value="DUF4672"/>
</dbReference>
<evidence type="ECO:0000256" key="1">
    <source>
        <dbReference type="SAM" id="MobiDB-lite"/>
    </source>
</evidence>
<feature type="compositionally biased region" description="Basic residues" evidence="1">
    <location>
        <begin position="16"/>
        <end position="30"/>
    </location>
</feature>
<dbReference type="OMA" id="HEDRLQC"/>
<dbReference type="Ensembl" id="ENSMLET00000032169.1">
    <property type="protein sequence ID" value="ENSMLEP00000008773.1"/>
    <property type="gene ID" value="ENSMLEG00000028602.1"/>
</dbReference>
<proteinExistence type="predicted"/>
<dbReference type="Pfam" id="PF15716">
    <property type="entry name" value="DUF4672"/>
    <property type="match status" value="2"/>
</dbReference>
<reference evidence="2" key="1">
    <citation type="submission" date="2025-08" db="UniProtKB">
        <authorList>
            <consortium name="Ensembl"/>
        </authorList>
    </citation>
    <scope>IDENTIFICATION</scope>
</reference>
<dbReference type="AlphaFoldDB" id="A0A2K5XZM3"/>
<accession>A0A2K5XZM3</accession>
<organism evidence="2 3">
    <name type="scientific">Mandrillus leucophaeus</name>
    <name type="common">Drill</name>
    <name type="synonym">Papio leucophaeus</name>
    <dbReference type="NCBI Taxonomy" id="9568"/>
    <lineage>
        <taxon>Eukaryota</taxon>
        <taxon>Metazoa</taxon>
        <taxon>Chordata</taxon>
        <taxon>Craniata</taxon>
        <taxon>Vertebrata</taxon>
        <taxon>Euteleostomi</taxon>
        <taxon>Mammalia</taxon>
        <taxon>Eutheria</taxon>
        <taxon>Euarchontoglires</taxon>
        <taxon>Primates</taxon>
        <taxon>Haplorrhini</taxon>
        <taxon>Catarrhini</taxon>
        <taxon>Cercopithecidae</taxon>
        <taxon>Cercopithecinae</taxon>
        <taxon>Mandrillus</taxon>
    </lineage>
</organism>
<dbReference type="PANTHER" id="PTHR40143:SF1">
    <property type="match status" value="1"/>
</dbReference>
<evidence type="ECO:0000313" key="3">
    <source>
        <dbReference type="Proteomes" id="UP000233140"/>
    </source>
</evidence>
<dbReference type="Proteomes" id="UP000233140">
    <property type="component" value="Unassembled WGS sequence"/>
</dbReference>
<dbReference type="PANTHER" id="PTHR40143">
    <property type="match status" value="1"/>
</dbReference>
<protein>
    <submittedName>
        <fullName evidence="2">Uncharacterized protein</fullName>
    </submittedName>
</protein>